<dbReference type="AlphaFoldDB" id="A0A0S3QRH7"/>
<keyword evidence="2" id="KW-1185">Reference proteome</keyword>
<dbReference type="GO" id="GO:0005975">
    <property type="term" value="P:carbohydrate metabolic process"/>
    <property type="evidence" value="ECO:0007669"/>
    <property type="project" value="InterPro"/>
</dbReference>
<dbReference type="STRING" id="1298851.TST_0134"/>
<dbReference type="RefSeq" id="WP_068548713.1">
    <property type="nucleotide sequence ID" value="NZ_AP013035.1"/>
</dbReference>
<evidence type="ECO:0000313" key="1">
    <source>
        <dbReference type="EMBL" id="BAT70944.1"/>
    </source>
</evidence>
<protein>
    <submittedName>
        <fullName evidence="1">Uncharacterized protein</fullName>
    </submittedName>
</protein>
<dbReference type="Proteomes" id="UP000063234">
    <property type="component" value="Chromosome"/>
</dbReference>
<name>A0A0S3QRH7_THET7</name>
<reference evidence="2" key="1">
    <citation type="journal article" date="2018" name="Science">
        <title>A primordial and reversible TCA cycle in a facultatively chemolithoautotrophic thermophile.</title>
        <authorList>
            <person name="Nunoura T."/>
            <person name="Chikaraishi Y."/>
            <person name="Izaki R."/>
            <person name="Suwa T."/>
            <person name="Sato T."/>
            <person name="Harada T."/>
            <person name="Mori K."/>
            <person name="Kato Y."/>
            <person name="Miyazaki M."/>
            <person name="Shimamura S."/>
            <person name="Yanagawa K."/>
            <person name="Shuto A."/>
            <person name="Ohkouchi N."/>
            <person name="Fujita N."/>
            <person name="Takaki Y."/>
            <person name="Atomi H."/>
            <person name="Takai K."/>
        </authorList>
    </citation>
    <scope>NUCLEOTIDE SEQUENCE [LARGE SCALE GENOMIC DNA]</scope>
    <source>
        <strain evidence="2">DSM 17441 / JCM 13301 / NBRC 103674 / ABI70S6</strain>
    </source>
</reference>
<dbReference type="InterPro" id="IPR008928">
    <property type="entry name" value="6-hairpin_glycosidase_sf"/>
</dbReference>
<gene>
    <name evidence="1" type="ORF">TST_0134</name>
</gene>
<dbReference type="OrthoDB" id="9762614at2"/>
<proteinExistence type="predicted"/>
<dbReference type="EMBL" id="AP013035">
    <property type="protein sequence ID" value="BAT70944.1"/>
    <property type="molecule type" value="Genomic_DNA"/>
</dbReference>
<evidence type="ECO:0000313" key="2">
    <source>
        <dbReference type="Proteomes" id="UP000063234"/>
    </source>
</evidence>
<organism evidence="1 2">
    <name type="scientific">Thermosulfidibacter takaii (strain DSM 17441 / JCM 13301 / NBRC 103674 / ABI70S6)</name>
    <dbReference type="NCBI Taxonomy" id="1298851"/>
    <lineage>
        <taxon>Bacteria</taxon>
        <taxon>Pseudomonadati</taxon>
        <taxon>Thermosulfidibacterota</taxon>
        <taxon>Thermosulfidibacteria</taxon>
        <taxon>Thermosulfidibacterales</taxon>
        <taxon>Thermosulfidibacteraceae</taxon>
    </lineage>
</organism>
<dbReference type="KEGG" id="ttk:TST_0134"/>
<dbReference type="SUPFAM" id="SSF48208">
    <property type="entry name" value="Six-hairpin glycosidases"/>
    <property type="match status" value="1"/>
</dbReference>
<sequence length="461" mass="52991">MRWITLEEASKHKLFLAFVHSESLPLSRRIKEILEEKADTDIVLVHWHKDRDIALRLTEYPPRLLIVSTEWELEPLDEDLPDKLDQLSHRIKAFNPMAKVTDAILPSYKYITEAVLREFVKNLLFLYDPYLGGFGHCPKFLETNALLSSLSLWLLERDIRTRMIVEDTLNVILHSPLYQSGLISSFSYDPAWKEPSMEYTLETQCSMVNLLLMGAKSIPKPNLVEEAKRIFKASQSLSTLNASEKYQYARTMLLMHQATHESKLIEEAKEILEEKYDEPYIGTKLARIEALLELYFSTGEQDLVNVIIDEVEDLISAYYRNGVFIDTTRNIPVRYGIEENSKVCELLFKIAYIAEKEEYREIASTSLEKMAKKALDSGVRGLSFIVPLILLIYGPMQVNIKGNDNELKRATFTLINPLRIIKYQESAAPSASLCFSDICFPETRDANQLRDHIVSLLISGR</sequence>
<accession>A0A0S3QRH7</accession>